<dbReference type="PANTHER" id="PTHR14969:SF13">
    <property type="entry name" value="AT30094P"/>
    <property type="match status" value="1"/>
</dbReference>
<evidence type="ECO:0000256" key="1">
    <source>
        <dbReference type="SAM" id="Phobius"/>
    </source>
</evidence>
<dbReference type="Pfam" id="PF01569">
    <property type="entry name" value="PAP2"/>
    <property type="match status" value="1"/>
</dbReference>
<dbReference type="EMBL" id="VIKU02000005">
    <property type="protein sequence ID" value="NHF60802.1"/>
    <property type="molecule type" value="Genomic_DNA"/>
</dbReference>
<organism evidence="3 4">
    <name type="scientific">Pelagihabitans pacificus</name>
    <dbReference type="NCBI Taxonomy" id="2696054"/>
    <lineage>
        <taxon>Bacteria</taxon>
        <taxon>Pseudomonadati</taxon>
        <taxon>Bacteroidota</taxon>
        <taxon>Flavobacteriia</taxon>
        <taxon>Flavobacteriales</taxon>
        <taxon>Flavobacteriaceae</taxon>
        <taxon>Pelagihabitans</taxon>
    </lineage>
</organism>
<feature type="transmembrane region" description="Helical" evidence="1">
    <location>
        <begin position="133"/>
        <end position="153"/>
    </location>
</feature>
<dbReference type="RefSeq" id="WP_152575304.1">
    <property type="nucleotide sequence ID" value="NZ_VIKU02000005.1"/>
</dbReference>
<evidence type="ECO:0000313" key="3">
    <source>
        <dbReference type="EMBL" id="NHF60802.1"/>
    </source>
</evidence>
<reference evidence="3" key="2">
    <citation type="submission" date="2020-03" db="EMBL/GenBank/DDBJ databases">
        <title>Flavobacteriaceae bacterium strain TP-CH-4, a member of the family Flavobacteriaceae isolated from a deep-sea seamount.</title>
        <authorList>
            <person name="Zhang D.-C."/>
        </authorList>
    </citation>
    <scope>NUCLEOTIDE SEQUENCE</scope>
    <source>
        <strain evidence="3">TP-CH-4</strain>
    </source>
</reference>
<dbReference type="SMART" id="SM00014">
    <property type="entry name" value="acidPPc"/>
    <property type="match status" value="1"/>
</dbReference>
<dbReference type="Proteomes" id="UP000707206">
    <property type="component" value="Unassembled WGS sequence"/>
</dbReference>
<feature type="transmembrane region" description="Helical" evidence="1">
    <location>
        <begin position="26"/>
        <end position="50"/>
    </location>
</feature>
<evidence type="ECO:0000313" key="4">
    <source>
        <dbReference type="Proteomes" id="UP000707206"/>
    </source>
</evidence>
<accession>A0A967AVP1</accession>
<feature type="transmembrane region" description="Helical" evidence="1">
    <location>
        <begin position="106"/>
        <end position="126"/>
    </location>
</feature>
<proteinExistence type="predicted"/>
<keyword evidence="1" id="KW-1133">Transmembrane helix</keyword>
<dbReference type="PANTHER" id="PTHR14969">
    <property type="entry name" value="SPHINGOSINE-1-PHOSPHATE PHOSPHOHYDROLASE"/>
    <property type="match status" value="1"/>
</dbReference>
<protein>
    <submittedName>
        <fullName evidence="3">Phosphatase PAP2 family protein</fullName>
    </submittedName>
</protein>
<keyword evidence="4" id="KW-1185">Reference proteome</keyword>
<comment type="caution">
    <text evidence="3">The sequence shown here is derived from an EMBL/GenBank/DDBJ whole genome shotgun (WGS) entry which is preliminary data.</text>
</comment>
<dbReference type="InterPro" id="IPR000326">
    <property type="entry name" value="PAP2/HPO"/>
</dbReference>
<reference evidence="3" key="1">
    <citation type="submission" date="2019-07" db="EMBL/GenBank/DDBJ databases">
        <authorList>
            <person name="De-Chao Zhang Q."/>
        </authorList>
    </citation>
    <scope>NUCLEOTIDE SEQUENCE</scope>
    <source>
        <strain evidence="3">TP-CH-4</strain>
    </source>
</reference>
<keyword evidence="1" id="KW-0472">Membrane</keyword>
<feature type="transmembrane region" description="Helical" evidence="1">
    <location>
        <begin position="57"/>
        <end position="75"/>
    </location>
</feature>
<gene>
    <name evidence="3" type="ORF">FK220_015715</name>
</gene>
<feature type="domain" description="Phosphatidic acid phosphatase type 2/haloperoxidase" evidence="2">
    <location>
        <begin position="60"/>
        <end position="174"/>
    </location>
</feature>
<feature type="transmembrane region" description="Helical" evidence="1">
    <location>
        <begin position="159"/>
        <end position="176"/>
    </location>
</feature>
<dbReference type="AlphaFoldDB" id="A0A967AVP1"/>
<sequence>MLDQLQQWDRETFIYLNGLGIEEYDAFWSVVTKFGTWTPLFLLIIFLIFWRNNLKRAGWNLLFLVLMVLSVAFAIDATKEYIGRLRPNNDTEINQLIRILHTPTDFSFFSGHAASSFSIATMAVLLLRDRYKWIYFIFLWPLLFSFSRIYLGVHYPLDILVGALVGVGFAFLFNGLRQRIKVPYST</sequence>
<dbReference type="InterPro" id="IPR036938">
    <property type="entry name" value="PAP2/HPO_sf"/>
</dbReference>
<keyword evidence="1" id="KW-0812">Transmembrane</keyword>
<dbReference type="Gene3D" id="1.20.144.10">
    <property type="entry name" value="Phosphatidic acid phosphatase type 2/haloperoxidase"/>
    <property type="match status" value="1"/>
</dbReference>
<evidence type="ECO:0000259" key="2">
    <source>
        <dbReference type="SMART" id="SM00014"/>
    </source>
</evidence>
<name>A0A967AVP1_9FLAO</name>
<dbReference type="SUPFAM" id="SSF48317">
    <property type="entry name" value="Acid phosphatase/Vanadium-dependent haloperoxidase"/>
    <property type="match status" value="1"/>
</dbReference>